<dbReference type="PANTHER" id="PTHR43553:SF24">
    <property type="entry name" value="ENERGY-COUPLING FACTOR TRANSPORTER ATP-BINDING PROTEIN ECFA1"/>
    <property type="match status" value="1"/>
</dbReference>
<dbReference type="PANTHER" id="PTHR43553">
    <property type="entry name" value="HEAVY METAL TRANSPORTER"/>
    <property type="match status" value="1"/>
</dbReference>
<dbReference type="GO" id="GO:0005524">
    <property type="term" value="F:ATP binding"/>
    <property type="evidence" value="ECO:0007669"/>
    <property type="project" value="UniProtKB-KW"/>
</dbReference>
<dbReference type="Pfam" id="PF00005">
    <property type="entry name" value="ABC_tran"/>
    <property type="match status" value="2"/>
</dbReference>
<dbReference type="GO" id="GO:0016887">
    <property type="term" value="F:ATP hydrolysis activity"/>
    <property type="evidence" value="ECO:0007669"/>
    <property type="project" value="InterPro"/>
</dbReference>
<feature type="domain" description="ABC transporter" evidence="9">
    <location>
        <begin position="3"/>
        <end position="240"/>
    </location>
</feature>
<dbReference type="InterPro" id="IPR017871">
    <property type="entry name" value="ABC_transporter-like_CS"/>
</dbReference>
<evidence type="ECO:0000256" key="2">
    <source>
        <dbReference type="ARBA" id="ARBA00005417"/>
    </source>
</evidence>
<sequence length="554" mass="59286">MLISIHDYSFSYPDNQPALSHVNLDLAQGSFTVLFGRSGSGKTTLLRQLKRVLLPSGTSTGSITWQNQPLAALDNRAQASKIGYVNQHADAQFATDKVWHELAFGLESLGVRPTAMRTRIAEMATFFGIGALLDRDVRSLSGGQKQLVSLASVMTLSPELLLLDEPTAQLDPLAKQTFIQILVRLHTELGTTILLAEHELEDILPWADQLVMMRAGTIAAAGTPRAVAAKLHATGDPLFAALPTATRLYCTGTAPVKPETIPLTVGAGRSWLAQLSLTPAPLPAPVAPAPTTPFLAAKHLAFRFAADEADVLTDVNLTVQQGSWYGIIGNNGAGKSTLLTLLSGICQPTSGKVTLAGNKLTHYKEADLYREFLAVLPQDPTTLFASATVQAELLATANMVQPAMGAAAVVSGAADLCHLRPLLDHHPFDLSGGEQQLLALAKVILLRPKILFLDEPTKGLDAFTKQQVGTILDQLQKNGVTLVMVTHDLDFIAEHADHIGLLFDGTIVAESPTHDLFAANSFYTTTASRIGRDIWPGAITFEEVAACLKHSQNS</sequence>
<dbReference type="InterPro" id="IPR027417">
    <property type="entry name" value="P-loop_NTPase"/>
</dbReference>
<proteinExistence type="inferred from homology"/>
<dbReference type="CDD" id="cd03225">
    <property type="entry name" value="ABC_cobalt_CbiO_domain1"/>
    <property type="match status" value="2"/>
</dbReference>
<comment type="subcellular location">
    <subcellularLocation>
        <location evidence="1">Cell membrane</location>
        <topology evidence="1">Peripheral membrane protein</topology>
    </subcellularLocation>
</comment>
<dbReference type="STRING" id="1291052.FC18_GL001008"/>
<accession>A0A0R1ZVK1</accession>
<dbReference type="InterPro" id="IPR003593">
    <property type="entry name" value="AAA+_ATPase"/>
</dbReference>
<dbReference type="RefSeq" id="WP_056975514.1">
    <property type="nucleotide sequence ID" value="NZ_AYYO01000012.1"/>
</dbReference>
<keyword evidence="6" id="KW-0067">ATP-binding</keyword>
<dbReference type="PATRIC" id="fig|1291052.5.peg.1019"/>
<dbReference type="SUPFAM" id="SSF52540">
    <property type="entry name" value="P-loop containing nucleoside triphosphate hydrolases"/>
    <property type="match status" value="2"/>
</dbReference>
<dbReference type="Gene3D" id="3.40.50.300">
    <property type="entry name" value="P-loop containing nucleotide triphosphate hydrolases"/>
    <property type="match status" value="2"/>
</dbReference>
<keyword evidence="8" id="KW-0472">Membrane</keyword>
<protein>
    <recommendedName>
        <fullName evidence="9">ABC transporter domain-containing protein</fullName>
    </recommendedName>
</protein>
<dbReference type="OrthoDB" id="501320at2"/>
<evidence type="ECO:0000256" key="1">
    <source>
        <dbReference type="ARBA" id="ARBA00004202"/>
    </source>
</evidence>
<keyword evidence="7" id="KW-1278">Translocase</keyword>
<keyword evidence="11" id="KW-1185">Reference proteome</keyword>
<comment type="caution">
    <text evidence="10">The sequence shown here is derived from an EMBL/GenBank/DDBJ whole genome shotgun (WGS) entry which is preliminary data.</text>
</comment>
<dbReference type="InterPro" id="IPR050095">
    <property type="entry name" value="ECF_ABC_transporter_ATP-bd"/>
</dbReference>
<dbReference type="PROSITE" id="PS50893">
    <property type="entry name" value="ABC_TRANSPORTER_2"/>
    <property type="match status" value="2"/>
</dbReference>
<dbReference type="EMBL" id="AYYO01000012">
    <property type="protein sequence ID" value="KRM55814.1"/>
    <property type="molecule type" value="Genomic_DNA"/>
</dbReference>
<dbReference type="GO" id="GO:0042626">
    <property type="term" value="F:ATPase-coupled transmembrane transporter activity"/>
    <property type="evidence" value="ECO:0007669"/>
    <property type="project" value="TreeGrafter"/>
</dbReference>
<organism evidence="10 11">
    <name type="scientific">Lacticaseibacillus sharpeae JCM 1186 = DSM 20505</name>
    <dbReference type="NCBI Taxonomy" id="1291052"/>
    <lineage>
        <taxon>Bacteria</taxon>
        <taxon>Bacillati</taxon>
        <taxon>Bacillota</taxon>
        <taxon>Bacilli</taxon>
        <taxon>Lactobacillales</taxon>
        <taxon>Lactobacillaceae</taxon>
        <taxon>Lacticaseibacillus</taxon>
    </lineage>
</organism>
<comment type="similarity">
    <text evidence="2">Belongs to the ABC transporter superfamily.</text>
</comment>
<gene>
    <name evidence="10" type="ORF">FC18_GL001008</name>
</gene>
<evidence type="ECO:0000256" key="6">
    <source>
        <dbReference type="ARBA" id="ARBA00022840"/>
    </source>
</evidence>
<dbReference type="AlphaFoldDB" id="A0A0R1ZVK1"/>
<keyword evidence="5" id="KW-0547">Nucleotide-binding</keyword>
<feature type="domain" description="ABC transporter" evidence="9">
    <location>
        <begin position="295"/>
        <end position="529"/>
    </location>
</feature>
<evidence type="ECO:0000259" key="9">
    <source>
        <dbReference type="PROSITE" id="PS50893"/>
    </source>
</evidence>
<evidence type="ECO:0000256" key="3">
    <source>
        <dbReference type="ARBA" id="ARBA00022448"/>
    </source>
</evidence>
<dbReference type="SMART" id="SM00382">
    <property type="entry name" value="AAA"/>
    <property type="match status" value="2"/>
</dbReference>
<dbReference type="PROSITE" id="PS00211">
    <property type="entry name" value="ABC_TRANSPORTER_1"/>
    <property type="match status" value="2"/>
</dbReference>
<name>A0A0R1ZVK1_9LACO</name>
<dbReference type="Proteomes" id="UP000051679">
    <property type="component" value="Unassembled WGS sequence"/>
</dbReference>
<evidence type="ECO:0000313" key="10">
    <source>
        <dbReference type="EMBL" id="KRM55814.1"/>
    </source>
</evidence>
<evidence type="ECO:0000256" key="5">
    <source>
        <dbReference type="ARBA" id="ARBA00022741"/>
    </source>
</evidence>
<evidence type="ECO:0000256" key="8">
    <source>
        <dbReference type="ARBA" id="ARBA00023136"/>
    </source>
</evidence>
<reference evidence="10 11" key="1">
    <citation type="journal article" date="2015" name="Genome Announc.">
        <title>Expanding the biotechnology potential of lactobacilli through comparative genomics of 213 strains and associated genera.</title>
        <authorList>
            <person name="Sun Z."/>
            <person name="Harris H.M."/>
            <person name="McCann A."/>
            <person name="Guo C."/>
            <person name="Argimon S."/>
            <person name="Zhang W."/>
            <person name="Yang X."/>
            <person name="Jeffery I.B."/>
            <person name="Cooney J.C."/>
            <person name="Kagawa T.F."/>
            <person name="Liu W."/>
            <person name="Song Y."/>
            <person name="Salvetti E."/>
            <person name="Wrobel A."/>
            <person name="Rasinkangas P."/>
            <person name="Parkhill J."/>
            <person name="Rea M.C."/>
            <person name="O'Sullivan O."/>
            <person name="Ritari J."/>
            <person name="Douillard F.P."/>
            <person name="Paul Ross R."/>
            <person name="Yang R."/>
            <person name="Briner A.E."/>
            <person name="Felis G.E."/>
            <person name="de Vos W.M."/>
            <person name="Barrangou R."/>
            <person name="Klaenhammer T.R."/>
            <person name="Caufield P.W."/>
            <person name="Cui Y."/>
            <person name="Zhang H."/>
            <person name="O'Toole P.W."/>
        </authorList>
    </citation>
    <scope>NUCLEOTIDE SEQUENCE [LARGE SCALE GENOMIC DNA]</scope>
    <source>
        <strain evidence="10 11">DSM 20505</strain>
    </source>
</reference>
<evidence type="ECO:0000256" key="4">
    <source>
        <dbReference type="ARBA" id="ARBA00022475"/>
    </source>
</evidence>
<evidence type="ECO:0000313" key="11">
    <source>
        <dbReference type="Proteomes" id="UP000051679"/>
    </source>
</evidence>
<dbReference type="InterPro" id="IPR015856">
    <property type="entry name" value="ABC_transpr_CbiO/EcfA_su"/>
</dbReference>
<keyword evidence="4" id="KW-1003">Cell membrane</keyword>
<keyword evidence="3" id="KW-0813">Transport</keyword>
<dbReference type="InterPro" id="IPR003439">
    <property type="entry name" value="ABC_transporter-like_ATP-bd"/>
</dbReference>
<dbReference type="GO" id="GO:0043190">
    <property type="term" value="C:ATP-binding cassette (ABC) transporter complex"/>
    <property type="evidence" value="ECO:0007669"/>
    <property type="project" value="TreeGrafter"/>
</dbReference>
<evidence type="ECO:0000256" key="7">
    <source>
        <dbReference type="ARBA" id="ARBA00022967"/>
    </source>
</evidence>